<dbReference type="Gene3D" id="3.40.50.2000">
    <property type="entry name" value="Glycogen Phosphorylase B"/>
    <property type="match status" value="3"/>
</dbReference>
<comment type="similarity">
    <text evidence="1">Belongs to the UDP-glycosyltransferase family.</text>
</comment>
<evidence type="ECO:0000256" key="4">
    <source>
        <dbReference type="ARBA" id="ARBA00053747"/>
    </source>
</evidence>
<evidence type="ECO:0000256" key="2">
    <source>
        <dbReference type="ARBA" id="ARBA00022679"/>
    </source>
</evidence>
<dbReference type="FunFam" id="1.25.40.10:FF:000645">
    <property type="entry name" value="Pentatricopeptide repeat-containing protein chloroplastic"/>
    <property type="match status" value="1"/>
</dbReference>
<dbReference type="InterPro" id="IPR046960">
    <property type="entry name" value="PPR_At4g14850-like_plant"/>
</dbReference>
<dbReference type="InterPro" id="IPR002213">
    <property type="entry name" value="UDP_glucos_trans"/>
</dbReference>
<evidence type="ECO:0000313" key="8">
    <source>
        <dbReference type="Proteomes" id="UP001206925"/>
    </source>
</evidence>
<dbReference type="Pfam" id="PF00201">
    <property type="entry name" value="UDPGT"/>
    <property type="match status" value="1"/>
</dbReference>
<proteinExistence type="inferred from homology"/>
<name>A0AAD5GNZ9_AMBAR</name>
<evidence type="ECO:0000256" key="3">
    <source>
        <dbReference type="ARBA" id="ARBA00022737"/>
    </source>
</evidence>
<dbReference type="InterPro" id="IPR011990">
    <property type="entry name" value="TPR-like_helical_dom_sf"/>
</dbReference>
<keyword evidence="2" id="KW-0808">Transferase</keyword>
<dbReference type="CDD" id="cd03784">
    <property type="entry name" value="GT1_Gtf-like"/>
    <property type="match status" value="1"/>
</dbReference>
<dbReference type="PANTHER" id="PTHR47926">
    <property type="entry name" value="PENTATRICOPEPTIDE REPEAT-CONTAINING PROTEIN"/>
    <property type="match status" value="1"/>
</dbReference>
<accession>A0AAD5GNZ9</accession>
<evidence type="ECO:0000256" key="5">
    <source>
        <dbReference type="ARBA" id="ARBA00061659"/>
    </source>
</evidence>
<dbReference type="AlphaFoldDB" id="A0AAD5GNZ9"/>
<dbReference type="Pfam" id="PF13041">
    <property type="entry name" value="PPR_2"/>
    <property type="match status" value="2"/>
</dbReference>
<comment type="function">
    <text evidence="4">May glycosylate diterpenes or flavonols in leaves.</text>
</comment>
<dbReference type="FunFam" id="3.40.50.2000:FF:000056">
    <property type="entry name" value="Glycosyltransferase"/>
    <property type="match status" value="1"/>
</dbReference>
<dbReference type="SUPFAM" id="SSF53756">
    <property type="entry name" value="UDP-Glycosyltransferase/glycogen phosphorylase"/>
    <property type="match status" value="1"/>
</dbReference>
<dbReference type="EMBL" id="JAMZMK010006807">
    <property type="protein sequence ID" value="KAI7747251.1"/>
    <property type="molecule type" value="Genomic_DNA"/>
</dbReference>
<dbReference type="GO" id="GO:0009451">
    <property type="term" value="P:RNA modification"/>
    <property type="evidence" value="ECO:0007669"/>
    <property type="project" value="InterPro"/>
</dbReference>
<comment type="caution">
    <text evidence="7">The sequence shown here is derived from an EMBL/GenBank/DDBJ whole genome shotgun (WGS) entry which is preliminary data.</text>
</comment>
<dbReference type="Pfam" id="PF01535">
    <property type="entry name" value="PPR"/>
    <property type="match status" value="1"/>
</dbReference>
<dbReference type="GO" id="GO:0005737">
    <property type="term" value="C:cytoplasm"/>
    <property type="evidence" value="ECO:0007669"/>
    <property type="project" value="UniProtKB-ARBA"/>
</dbReference>
<dbReference type="NCBIfam" id="TIGR00756">
    <property type="entry name" value="PPR"/>
    <property type="match status" value="3"/>
</dbReference>
<feature type="repeat" description="PPR" evidence="6">
    <location>
        <begin position="17"/>
        <end position="51"/>
    </location>
</feature>
<dbReference type="InterPro" id="IPR002885">
    <property type="entry name" value="PPR_rpt"/>
</dbReference>
<dbReference type="Pfam" id="PF20431">
    <property type="entry name" value="E_motif"/>
    <property type="match status" value="1"/>
</dbReference>
<feature type="non-terminal residue" evidence="7">
    <location>
        <position position="1"/>
    </location>
</feature>
<evidence type="ECO:0000256" key="1">
    <source>
        <dbReference type="ARBA" id="ARBA00009995"/>
    </source>
</evidence>
<reference evidence="7" key="1">
    <citation type="submission" date="2022-06" db="EMBL/GenBank/DDBJ databases">
        <title>Uncovering the hologenomic basis of an extraordinary plant invasion.</title>
        <authorList>
            <person name="Bieker V.C."/>
            <person name="Martin M.D."/>
            <person name="Gilbert T."/>
            <person name="Hodgins K."/>
            <person name="Battlay P."/>
            <person name="Petersen B."/>
            <person name="Wilson J."/>
        </authorList>
    </citation>
    <scope>NUCLEOTIDE SEQUENCE</scope>
    <source>
        <strain evidence="7">AA19_3_7</strain>
        <tissue evidence="7">Leaf</tissue>
    </source>
</reference>
<evidence type="ECO:0000313" key="7">
    <source>
        <dbReference type="EMBL" id="KAI7747251.1"/>
    </source>
</evidence>
<dbReference type="PANTHER" id="PTHR47926:SF452">
    <property type="entry name" value="PENTATRICOPEPTIDE REPEAT-CONTAINING PROTEIN"/>
    <property type="match status" value="1"/>
</dbReference>
<organism evidence="7 8">
    <name type="scientific">Ambrosia artemisiifolia</name>
    <name type="common">Common ragweed</name>
    <dbReference type="NCBI Taxonomy" id="4212"/>
    <lineage>
        <taxon>Eukaryota</taxon>
        <taxon>Viridiplantae</taxon>
        <taxon>Streptophyta</taxon>
        <taxon>Embryophyta</taxon>
        <taxon>Tracheophyta</taxon>
        <taxon>Spermatophyta</taxon>
        <taxon>Magnoliopsida</taxon>
        <taxon>eudicotyledons</taxon>
        <taxon>Gunneridae</taxon>
        <taxon>Pentapetalae</taxon>
        <taxon>asterids</taxon>
        <taxon>campanulids</taxon>
        <taxon>Asterales</taxon>
        <taxon>Asteraceae</taxon>
        <taxon>Asteroideae</taxon>
        <taxon>Heliantheae alliance</taxon>
        <taxon>Heliantheae</taxon>
        <taxon>Ambrosia</taxon>
    </lineage>
</organism>
<gene>
    <name evidence="7" type="ORF">M8C21_018566</name>
</gene>
<dbReference type="FunFam" id="1.25.40.10:FF:000343">
    <property type="entry name" value="Pentatricopeptide repeat-containing protein At3g58590"/>
    <property type="match status" value="1"/>
</dbReference>
<dbReference type="PROSITE" id="PS51375">
    <property type="entry name" value="PPR"/>
    <property type="match status" value="2"/>
</dbReference>
<keyword evidence="3" id="KW-0677">Repeat</keyword>
<dbReference type="Proteomes" id="UP001206925">
    <property type="component" value="Unassembled WGS sequence"/>
</dbReference>
<dbReference type="GO" id="GO:0008194">
    <property type="term" value="F:UDP-glycosyltransferase activity"/>
    <property type="evidence" value="ECO:0007669"/>
    <property type="project" value="InterPro"/>
</dbReference>
<keyword evidence="8" id="KW-1185">Reference proteome</keyword>
<dbReference type="Gene3D" id="1.25.40.10">
    <property type="entry name" value="Tetratricopeptide repeat domain"/>
    <property type="match status" value="4"/>
</dbReference>
<protein>
    <submittedName>
        <fullName evidence="7">Uncharacterized protein</fullName>
    </submittedName>
</protein>
<dbReference type="InterPro" id="IPR046848">
    <property type="entry name" value="E_motif"/>
</dbReference>
<feature type="repeat" description="PPR" evidence="6">
    <location>
        <begin position="332"/>
        <end position="366"/>
    </location>
</feature>
<evidence type="ECO:0000256" key="6">
    <source>
        <dbReference type="PROSITE-ProRule" id="PRU00708"/>
    </source>
</evidence>
<sequence>CLYDGVEKVFGWLPKKNVVSWNVLVSWYVKVGRFEEAVSHFVKMMKCGVKPSSVSFVNVFPAVAGLGDDSRIAEVVYGLLVKFGDEFSTDLFAVSSAISMFAELGMIVSARKVFDSSLERNVEVWNTMIGGYVQNNMPVEAFDLFIRALHSSDNVGIDKVTLVSVLTAASQLQQLDLAKQMHAYIIKGVPNGMNDEGLVLVRDMLKQGFMIDDVTICALLSAASNLRNQEIGKQTHGYLLRHSIQFKGMESYLIDMQMIDHGVPPNAVTIASILPACSIIGSSRLAKQIHAFTIRSFLDSNVFVHSALVDTYSKLGTIALAENVFAFTHDKNAVTYTNMILGYGQHGMGEKALHLFNSMRENGIQPDSVTYSGLVDEGLRLFESMEAEYNIVPSLEHYCCVVDMLGRVGRVSEAYDFVKRLGENGDHLKIWGSLLGSCRTHGEFQLAKVVAGKLVEMGVGNKNAGYHTLLSNIYAEEGNWEFVDRLRKEMYEKGIVKETGCSWIDNGGRSDYFMLREKNNTRDDETNVTHHMLDVLDTDMKRQWKQLRLKMLQASNNSWTLYNVQNSPMSFSLATRLHQLIGTSTRNDMANAVAELIFIPTPGLGHIMSTIELARLLVNRHQHLAITVLVIKPPGAVSGSAITTYIESLAENSMDRISFIQLPQDETPPIQDLKDLRNSLTEFIKSHCKYVRNAVSDLKSQQGSGRLAGFVVDMFCTSMIDVANEFNVPTFVFFTSNAAFLGFVLFIKTLCDDLNRDTRAGLDMFQSFVTKLGEAKAIMVNTFLELETHAIESLSTGTNIPPVYPVGPILNLQGGSGAVQHVNDDIISFDEVQVKEIARGLEQSGHRFLWSLRRPPSEQTSRVPSDYEDPSVVLPKGFLERTRGIGKVIGWAPQVAVLGHDAVGGFVTHCGWNSLLESLWFGVPSATWPIYAEQQMNAFEMVVELGLAVEMRLDYEKDMFNPKANTIINVTAGEIESGIRRVMEDTEVRKKVKEMSEKTRSAMVEGGSSYASVGRLEVLFSNVGERLEDADCAFCMMDVAVEGRRIRERDRVTGKRGTDGDTRRHHGSVAAYRRLNLKKKTTYCLYHQELRWISWFLIALPLCVTMKERTLVERKWVTAQETPTLLRWMGGNIVLNKRGSGSCPHSILVPMVQCNDIS</sequence>
<comment type="similarity">
    <text evidence="5">Belongs to the PPR family. PCMP-E subfamily.</text>
</comment>
<dbReference type="GO" id="GO:0003723">
    <property type="term" value="F:RNA binding"/>
    <property type="evidence" value="ECO:0007669"/>
    <property type="project" value="InterPro"/>
</dbReference>
<dbReference type="FunFam" id="1.25.40.10:FF:000797">
    <property type="entry name" value="Pentatricopeptide repeat-containing protein chloroplastic"/>
    <property type="match status" value="1"/>
</dbReference>